<sequence>MLILVLNAPLLAGDCPVLPTIILPAMTATPATYLLLRDRVEAIRLESQHLLWQLHTGYLLHPDIPLQDGMAIADIGAGTGLWATEVASQLPPNARVSAFDIADTHFPPKEYWPANVSFDQLDSMSDVPSSLIGQFDVVHLRMWAFIIRDNDPSPLIRHAAKLLKPGGYLQWEDARFGSTVVHGKAAQQMRTFMSSMTAISKHNFQWLDNLDQHVSRAEASLNIIDCQYKEWAPRLIPHCMDTFLVALENSGAVLDRMKQIAPSVPSQEEWINALATLHGEIRGPEGGKLYWLPVTLLARKVE</sequence>
<dbReference type="EMBL" id="MSFK01000065">
    <property type="protein sequence ID" value="PWY64968.1"/>
    <property type="molecule type" value="Genomic_DNA"/>
</dbReference>
<organism evidence="1 2">
    <name type="scientific">Aspergillus sclerotioniger CBS 115572</name>
    <dbReference type="NCBI Taxonomy" id="1450535"/>
    <lineage>
        <taxon>Eukaryota</taxon>
        <taxon>Fungi</taxon>
        <taxon>Dikarya</taxon>
        <taxon>Ascomycota</taxon>
        <taxon>Pezizomycotina</taxon>
        <taxon>Eurotiomycetes</taxon>
        <taxon>Eurotiomycetidae</taxon>
        <taxon>Eurotiales</taxon>
        <taxon>Aspergillaceae</taxon>
        <taxon>Aspergillus</taxon>
        <taxon>Aspergillus subgen. Circumdati</taxon>
    </lineage>
</organism>
<protein>
    <submittedName>
        <fullName evidence="1">Uncharacterized protein</fullName>
    </submittedName>
</protein>
<keyword evidence="2" id="KW-1185">Reference proteome</keyword>
<dbReference type="CDD" id="cd02440">
    <property type="entry name" value="AdoMet_MTases"/>
    <property type="match status" value="1"/>
</dbReference>
<gene>
    <name evidence="1" type="ORF">BO94DRAFT_591471</name>
</gene>
<comment type="caution">
    <text evidence="1">The sequence shown here is derived from an EMBL/GenBank/DDBJ whole genome shotgun (WGS) entry which is preliminary data.</text>
</comment>
<name>A0A317UVA9_9EURO</name>
<dbReference type="SUPFAM" id="SSF53335">
    <property type="entry name" value="S-adenosyl-L-methionine-dependent methyltransferases"/>
    <property type="match status" value="1"/>
</dbReference>
<proteinExistence type="predicted"/>
<dbReference type="AlphaFoldDB" id="A0A317UVA9"/>
<evidence type="ECO:0000313" key="2">
    <source>
        <dbReference type="Proteomes" id="UP000246702"/>
    </source>
</evidence>
<reference evidence="1 2" key="1">
    <citation type="submission" date="2016-12" db="EMBL/GenBank/DDBJ databases">
        <title>The genomes of Aspergillus section Nigri reveals drivers in fungal speciation.</title>
        <authorList>
            <consortium name="DOE Joint Genome Institute"/>
            <person name="Vesth T.C."/>
            <person name="Nybo J."/>
            <person name="Theobald S."/>
            <person name="Brandl J."/>
            <person name="Frisvad J.C."/>
            <person name="Nielsen K.F."/>
            <person name="Lyhne E.K."/>
            <person name="Kogle M.E."/>
            <person name="Kuo A."/>
            <person name="Riley R."/>
            <person name="Clum A."/>
            <person name="Nolan M."/>
            <person name="Lipzen A."/>
            <person name="Salamov A."/>
            <person name="Henrissat B."/>
            <person name="Wiebenga A."/>
            <person name="De Vries R.P."/>
            <person name="Grigoriev I.V."/>
            <person name="Mortensen U.H."/>
            <person name="Andersen M.R."/>
            <person name="Baker S.E."/>
        </authorList>
    </citation>
    <scope>NUCLEOTIDE SEQUENCE [LARGE SCALE GENOMIC DNA]</scope>
    <source>
        <strain evidence="1 2">CBS 115572</strain>
    </source>
</reference>
<dbReference type="GeneID" id="37118253"/>
<dbReference type="Proteomes" id="UP000246702">
    <property type="component" value="Unassembled WGS sequence"/>
</dbReference>
<dbReference type="Pfam" id="PF13489">
    <property type="entry name" value="Methyltransf_23"/>
    <property type="match status" value="1"/>
</dbReference>
<dbReference type="InterPro" id="IPR029063">
    <property type="entry name" value="SAM-dependent_MTases_sf"/>
</dbReference>
<dbReference type="RefSeq" id="XP_025461343.1">
    <property type="nucleotide sequence ID" value="XM_025616110.1"/>
</dbReference>
<evidence type="ECO:0000313" key="1">
    <source>
        <dbReference type="EMBL" id="PWY64968.1"/>
    </source>
</evidence>
<dbReference type="Gene3D" id="3.40.50.150">
    <property type="entry name" value="Vaccinia Virus protein VP39"/>
    <property type="match status" value="1"/>
</dbReference>
<dbReference type="OrthoDB" id="417697at2759"/>
<dbReference type="STRING" id="1450535.A0A317UVA9"/>
<accession>A0A317UVA9</accession>